<feature type="active site" description="Nucleophile" evidence="4">
    <location>
        <position position="152"/>
    </location>
</feature>
<feature type="binding site" evidence="5">
    <location>
        <begin position="211"/>
        <end position="212"/>
    </location>
    <ligand>
        <name>D-glyceraldehyde 3-phosphate</name>
        <dbReference type="ChEBI" id="CHEBI:59776"/>
    </ligand>
</feature>
<keyword evidence="6" id="KW-0547">Nucleotide-binding</keyword>
<dbReference type="Gene3D" id="3.40.50.720">
    <property type="entry name" value="NAD(P)-binding Rossmann-like Domain"/>
    <property type="match status" value="1"/>
</dbReference>
<dbReference type="PRINTS" id="PR00078">
    <property type="entry name" value="G3PDHDRGNASE"/>
</dbReference>
<evidence type="ECO:0000256" key="8">
    <source>
        <dbReference type="RuleBase" id="RU000397"/>
    </source>
</evidence>
<dbReference type="GO" id="GO:0050661">
    <property type="term" value="F:NADP binding"/>
    <property type="evidence" value="ECO:0007669"/>
    <property type="project" value="InterPro"/>
</dbReference>
<dbReference type="GO" id="GO:0006006">
    <property type="term" value="P:glucose metabolic process"/>
    <property type="evidence" value="ECO:0007669"/>
    <property type="project" value="InterPro"/>
</dbReference>
<dbReference type="Pfam" id="PF00044">
    <property type="entry name" value="Gp_dh_N"/>
    <property type="match status" value="1"/>
</dbReference>
<evidence type="ECO:0000256" key="7">
    <source>
        <dbReference type="PIRSR" id="PIRSR000149-4"/>
    </source>
</evidence>
<evidence type="ECO:0000256" key="2">
    <source>
        <dbReference type="ARBA" id="ARBA00021022"/>
    </source>
</evidence>
<dbReference type="SUPFAM" id="SSF51735">
    <property type="entry name" value="NAD(P)-binding Rossmann-fold domains"/>
    <property type="match status" value="1"/>
</dbReference>
<evidence type="ECO:0000256" key="3">
    <source>
        <dbReference type="ARBA" id="ARBA00023002"/>
    </source>
</evidence>
<feature type="domain" description="Glyceraldehyde 3-phosphate dehydrogenase NAD(P) binding" evidence="9">
    <location>
        <begin position="2"/>
        <end position="152"/>
    </location>
</feature>
<feature type="binding site" evidence="5">
    <location>
        <position position="234"/>
    </location>
    <ligand>
        <name>D-glyceraldehyde 3-phosphate</name>
        <dbReference type="ChEBI" id="CHEBI:59776"/>
    </ligand>
</feature>
<dbReference type="SUPFAM" id="SSF55347">
    <property type="entry name" value="Glyceraldehyde-3-phosphate dehydrogenase-like, C-terminal domain"/>
    <property type="match status" value="1"/>
</dbReference>
<sequence length="335" mass="36031">MANIGINGFGRIGRDSFRRMLALNDPDLNVVAINDLTSPAMLAYLLKYDSTFGIFDADVSSTDDSLIVNGKKIRVYAERNAAQIPWVANDGVDIVLECTGFYTSKEKSQAHLDAGAKKVVISAPAGPIKTLVEDVNDDLIAHDDQIVSVGSCTTNALAPMAYFLNKEFGLEVGTITAIHAFTSSQNLLDGPKGKKFRPNRTASSNTIPHSTGAASAIGLVIPELEGRPNGHAQRVAVIDGSICELVSILDKKVTADEVNAAIKPYTENNPAFGWNEDEIVSSDIIGDTHGAVFDPTQTEVTGNGDFQVVKTHTWFDNEFGFVCNMIRILKKEAVA</sequence>
<evidence type="ECO:0000256" key="4">
    <source>
        <dbReference type="PIRSR" id="PIRSR000149-1"/>
    </source>
</evidence>
<feature type="binding site" evidence="5">
    <location>
        <position position="182"/>
    </location>
    <ligand>
        <name>D-glyceraldehyde 3-phosphate</name>
        <dbReference type="ChEBI" id="CHEBI:59776"/>
    </ligand>
</feature>
<proteinExistence type="inferred from homology"/>
<feature type="binding site" evidence="5">
    <location>
        <begin position="151"/>
        <end position="153"/>
    </location>
    <ligand>
        <name>D-glyceraldehyde 3-phosphate</name>
        <dbReference type="ChEBI" id="CHEBI:59776"/>
    </ligand>
</feature>
<feature type="binding site" evidence="6">
    <location>
        <position position="317"/>
    </location>
    <ligand>
        <name>NAD(+)</name>
        <dbReference type="ChEBI" id="CHEBI:57540"/>
    </ligand>
</feature>
<dbReference type="NCBIfam" id="TIGR01534">
    <property type="entry name" value="GAPDH-I"/>
    <property type="match status" value="1"/>
</dbReference>
<dbReference type="Gene3D" id="3.30.360.10">
    <property type="entry name" value="Dihydrodipicolinate Reductase, domain 2"/>
    <property type="match status" value="1"/>
</dbReference>
<dbReference type="GO" id="GO:0051287">
    <property type="term" value="F:NAD binding"/>
    <property type="evidence" value="ECO:0007669"/>
    <property type="project" value="InterPro"/>
</dbReference>
<comment type="caution">
    <text evidence="10">The sequence shown here is derived from an EMBL/GenBank/DDBJ whole genome shotgun (WGS) entry which is preliminary data.</text>
</comment>
<keyword evidence="11" id="KW-1185">Reference proteome</keyword>
<feature type="binding site" evidence="6">
    <location>
        <position position="79"/>
    </location>
    <ligand>
        <name>NAD(+)</name>
        <dbReference type="ChEBI" id="CHEBI:57540"/>
    </ligand>
</feature>
<dbReference type="RefSeq" id="WP_017260756.1">
    <property type="nucleotide sequence ID" value="NZ_AUAW01000019.1"/>
</dbReference>
<comment type="similarity">
    <text evidence="1 8">Belongs to the glyceraldehyde-3-phosphate dehydrogenase family.</text>
</comment>
<organism evidence="10 11">
    <name type="scientific">Furfurilactobacillus rossiae DSM 15814</name>
    <dbReference type="NCBI Taxonomy" id="1114972"/>
    <lineage>
        <taxon>Bacteria</taxon>
        <taxon>Bacillati</taxon>
        <taxon>Bacillota</taxon>
        <taxon>Bacilli</taxon>
        <taxon>Lactobacillales</taxon>
        <taxon>Lactobacillaceae</taxon>
        <taxon>Furfurilactobacillus</taxon>
    </lineage>
</organism>
<dbReference type="CDD" id="cd18126">
    <property type="entry name" value="GAPDH_I_C"/>
    <property type="match status" value="1"/>
</dbReference>
<dbReference type="Proteomes" id="UP000051999">
    <property type="component" value="Unassembled WGS sequence"/>
</dbReference>
<evidence type="ECO:0000313" key="10">
    <source>
        <dbReference type="EMBL" id="KRL53623.1"/>
    </source>
</evidence>
<dbReference type="Pfam" id="PF02800">
    <property type="entry name" value="Gp_dh_C"/>
    <property type="match status" value="1"/>
</dbReference>
<dbReference type="GO" id="GO:0016620">
    <property type="term" value="F:oxidoreductase activity, acting on the aldehyde or oxo group of donors, NAD or NADP as acceptor"/>
    <property type="evidence" value="ECO:0007669"/>
    <property type="project" value="InterPro"/>
</dbReference>
<dbReference type="FunFam" id="3.40.50.720:FF:000001">
    <property type="entry name" value="Glyceraldehyde-3-phosphate dehydrogenase"/>
    <property type="match status" value="1"/>
</dbReference>
<feature type="binding site" evidence="6">
    <location>
        <begin position="11"/>
        <end position="12"/>
    </location>
    <ligand>
        <name>NAD(+)</name>
        <dbReference type="ChEBI" id="CHEBI:57540"/>
    </ligand>
</feature>
<dbReference type="OrthoDB" id="9803304at2"/>
<dbReference type="PANTHER" id="PTHR43148">
    <property type="entry name" value="GLYCERALDEHYDE-3-PHOSPHATE DEHYDROGENASE 2"/>
    <property type="match status" value="1"/>
</dbReference>
<protein>
    <recommendedName>
        <fullName evidence="2">Glyceraldehyde-3-phosphate dehydrogenase</fullName>
    </recommendedName>
</protein>
<dbReference type="PATRIC" id="fig|1114972.6.peg.999"/>
<dbReference type="eggNOG" id="COG0057">
    <property type="taxonomic scope" value="Bacteria"/>
</dbReference>
<reference evidence="10 11" key="1">
    <citation type="journal article" date="2015" name="Genome Announc.">
        <title>Expanding the biotechnology potential of lactobacilli through comparative genomics of 213 strains and associated genera.</title>
        <authorList>
            <person name="Sun Z."/>
            <person name="Harris H.M."/>
            <person name="McCann A."/>
            <person name="Guo C."/>
            <person name="Argimon S."/>
            <person name="Zhang W."/>
            <person name="Yang X."/>
            <person name="Jeffery I.B."/>
            <person name="Cooney J.C."/>
            <person name="Kagawa T.F."/>
            <person name="Liu W."/>
            <person name="Song Y."/>
            <person name="Salvetti E."/>
            <person name="Wrobel A."/>
            <person name="Rasinkangas P."/>
            <person name="Parkhill J."/>
            <person name="Rea M.C."/>
            <person name="O'Sullivan O."/>
            <person name="Ritari J."/>
            <person name="Douillard F.P."/>
            <person name="Paul Ross R."/>
            <person name="Yang R."/>
            <person name="Briner A.E."/>
            <person name="Felis G.E."/>
            <person name="de Vos W.M."/>
            <person name="Barrangou R."/>
            <person name="Klaenhammer T.R."/>
            <person name="Caufield P.W."/>
            <person name="Cui Y."/>
            <person name="Zhang H."/>
            <person name="O'Toole P.W."/>
        </authorList>
    </citation>
    <scope>NUCLEOTIDE SEQUENCE [LARGE SCALE GENOMIC DNA]</scope>
    <source>
        <strain evidence="10 11">DSM 15814</strain>
    </source>
</reference>
<dbReference type="InterPro" id="IPR036291">
    <property type="entry name" value="NAD(P)-bd_dom_sf"/>
</dbReference>
<feature type="site" description="Activates thiol group during catalysis" evidence="7">
    <location>
        <position position="179"/>
    </location>
</feature>
<keyword evidence="3" id="KW-0560">Oxidoreductase</keyword>
<evidence type="ECO:0000256" key="1">
    <source>
        <dbReference type="ARBA" id="ARBA00007406"/>
    </source>
</evidence>
<dbReference type="InterPro" id="IPR006424">
    <property type="entry name" value="Glyceraldehyde-3-P_DH_1"/>
</dbReference>
<dbReference type="InterPro" id="IPR020831">
    <property type="entry name" value="GlycerAld/Erythrose_P_DH"/>
</dbReference>
<name>A0A0R1R9J3_9LACO</name>
<evidence type="ECO:0000256" key="5">
    <source>
        <dbReference type="PIRSR" id="PIRSR000149-2"/>
    </source>
</evidence>
<evidence type="ECO:0000256" key="6">
    <source>
        <dbReference type="PIRSR" id="PIRSR000149-3"/>
    </source>
</evidence>
<gene>
    <name evidence="10" type="ORF">FD35_GL000988</name>
</gene>
<feature type="binding site" evidence="6">
    <location>
        <position position="35"/>
    </location>
    <ligand>
        <name>NAD(+)</name>
        <dbReference type="ChEBI" id="CHEBI:57540"/>
    </ligand>
</feature>
<evidence type="ECO:0000259" key="9">
    <source>
        <dbReference type="SMART" id="SM00846"/>
    </source>
</evidence>
<dbReference type="FunFam" id="3.30.360.10:FF:000002">
    <property type="entry name" value="Glyceraldehyde-3-phosphate dehydrogenase"/>
    <property type="match status" value="1"/>
</dbReference>
<evidence type="ECO:0000313" key="11">
    <source>
        <dbReference type="Proteomes" id="UP000051999"/>
    </source>
</evidence>
<feature type="binding site" evidence="6">
    <location>
        <position position="122"/>
    </location>
    <ligand>
        <name>NAD(+)</name>
        <dbReference type="ChEBI" id="CHEBI:57540"/>
    </ligand>
</feature>
<dbReference type="PIRSF" id="PIRSF000149">
    <property type="entry name" value="GAP_DH"/>
    <property type="match status" value="1"/>
</dbReference>
<dbReference type="AlphaFoldDB" id="A0A0R1R9J3"/>
<dbReference type="SMART" id="SM00846">
    <property type="entry name" value="Gp_dh_N"/>
    <property type="match status" value="1"/>
</dbReference>
<dbReference type="InterPro" id="IPR020828">
    <property type="entry name" value="GlycerAld_3-P_DH_NAD(P)-bd"/>
</dbReference>
<dbReference type="EMBL" id="AZFF01000017">
    <property type="protein sequence ID" value="KRL53623.1"/>
    <property type="molecule type" value="Genomic_DNA"/>
</dbReference>
<dbReference type="InterPro" id="IPR020829">
    <property type="entry name" value="GlycerAld_3-P_DH_cat"/>
</dbReference>
<keyword evidence="6" id="KW-0520">NAD</keyword>
<accession>A0A0R1R9J3</accession>
<dbReference type="STRING" id="1114972.FD35_GL000988"/>
<dbReference type="CDD" id="cd05214">
    <property type="entry name" value="GAPDH_I_N"/>
    <property type="match status" value="1"/>
</dbReference>